<dbReference type="EMBL" id="FLUM01000003">
    <property type="protein sequence ID" value="SBW04660.1"/>
    <property type="molecule type" value="Genomic_DNA"/>
</dbReference>
<proteinExistence type="predicted"/>
<name>A0A212JYS2_9BACT</name>
<sequence>MADYANRVTEGCESGTKSRLVNFIGYLVKESLQLSFTVLWPLLFIFIP</sequence>
<accession>A0A212JYS2</accession>
<organism evidence="1">
    <name type="scientific">uncultured Dysgonomonas sp</name>
    <dbReference type="NCBI Taxonomy" id="206096"/>
    <lineage>
        <taxon>Bacteria</taxon>
        <taxon>Pseudomonadati</taxon>
        <taxon>Bacteroidota</taxon>
        <taxon>Bacteroidia</taxon>
        <taxon>Bacteroidales</taxon>
        <taxon>Dysgonomonadaceae</taxon>
        <taxon>Dysgonomonas</taxon>
        <taxon>environmental samples</taxon>
    </lineage>
</organism>
<protein>
    <submittedName>
        <fullName evidence="1">Uncharacterized protein</fullName>
    </submittedName>
</protein>
<evidence type="ECO:0000313" key="1">
    <source>
        <dbReference type="EMBL" id="SBW04660.1"/>
    </source>
</evidence>
<reference evidence="1" key="1">
    <citation type="submission" date="2016-04" db="EMBL/GenBank/DDBJ databases">
        <authorList>
            <person name="Evans L.H."/>
            <person name="Alamgir A."/>
            <person name="Owens N."/>
            <person name="Weber N.D."/>
            <person name="Virtaneva K."/>
            <person name="Barbian K."/>
            <person name="Babar A."/>
            <person name="Rosenke K."/>
        </authorList>
    </citation>
    <scope>NUCLEOTIDE SEQUENCE</scope>
    <source>
        <strain evidence="1">86-1</strain>
    </source>
</reference>
<dbReference type="AlphaFoldDB" id="A0A212JYS2"/>
<gene>
    <name evidence="1" type="ORF">KL86DYS1_30900</name>
</gene>